<dbReference type="Pfam" id="PF13370">
    <property type="entry name" value="Fer4_13"/>
    <property type="match status" value="1"/>
</dbReference>
<dbReference type="STRING" id="105231.A0A1Y1IH46"/>
<dbReference type="PROSITE" id="PS50076">
    <property type="entry name" value="DNAJ_2"/>
    <property type="match status" value="1"/>
</dbReference>
<dbReference type="AlphaFoldDB" id="A0A1Y1IH46"/>
<keyword evidence="3" id="KW-0411">Iron-sulfur</keyword>
<reference evidence="7 8" key="1">
    <citation type="journal article" date="2014" name="Nat. Commun.">
        <title>Klebsormidium flaccidum genome reveals primary factors for plant terrestrial adaptation.</title>
        <authorList>
            <person name="Hori K."/>
            <person name="Maruyama F."/>
            <person name="Fujisawa T."/>
            <person name="Togashi T."/>
            <person name="Yamamoto N."/>
            <person name="Seo M."/>
            <person name="Sato S."/>
            <person name="Yamada T."/>
            <person name="Mori H."/>
            <person name="Tajima N."/>
            <person name="Moriyama T."/>
            <person name="Ikeuchi M."/>
            <person name="Watanabe M."/>
            <person name="Wada H."/>
            <person name="Kobayashi K."/>
            <person name="Saito M."/>
            <person name="Masuda T."/>
            <person name="Sasaki-Sekimoto Y."/>
            <person name="Mashiguchi K."/>
            <person name="Awai K."/>
            <person name="Shimojima M."/>
            <person name="Masuda S."/>
            <person name="Iwai M."/>
            <person name="Nobusawa T."/>
            <person name="Narise T."/>
            <person name="Kondo S."/>
            <person name="Saito H."/>
            <person name="Sato R."/>
            <person name="Murakawa M."/>
            <person name="Ihara Y."/>
            <person name="Oshima-Yamada Y."/>
            <person name="Ohtaka K."/>
            <person name="Satoh M."/>
            <person name="Sonobe K."/>
            <person name="Ishii M."/>
            <person name="Ohtani R."/>
            <person name="Kanamori-Sato M."/>
            <person name="Honoki R."/>
            <person name="Miyazaki D."/>
            <person name="Mochizuki H."/>
            <person name="Umetsu J."/>
            <person name="Higashi K."/>
            <person name="Shibata D."/>
            <person name="Kamiya Y."/>
            <person name="Sato N."/>
            <person name="Nakamura Y."/>
            <person name="Tabata S."/>
            <person name="Ida S."/>
            <person name="Kurokawa K."/>
            <person name="Ohta H."/>
        </authorList>
    </citation>
    <scope>NUCLEOTIDE SEQUENCE [LARGE SCALE GENOMIC DNA]</scope>
    <source>
        <strain evidence="7 8">NIES-2285</strain>
    </source>
</reference>
<dbReference type="GO" id="GO:0005506">
    <property type="term" value="F:iron ion binding"/>
    <property type="evidence" value="ECO:0007669"/>
    <property type="project" value="InterPro"/>
</dbReference>
<name>A0A1Y1IH46_KLENI</name>
<dbReference type="PRINTS" id="PR00625">
    <property type="entry name" value="JDOMAIN"/>
</dbReference>
<dbReference type="Proteomes" id="UP000054558">
    <property type="component" value="Unassembled WGS sequence"/>
</dbReference>
<feature type="compositionally biased region" description="Low complexity" evidence="4">
    <location>
        <begin position="364"/>
        <end position="377"/>
    </location>
</feature>
<dbReference type="GO" id="GO:0051536">
    <property type="term" value="F:iron-sulfur cluster binding"/>
    <property type="evidence" value="ECO:0007669"/>
    <property type="project" value="UniProtKB-KW"/>
</dbReference>
<evidence type="ECO:0000256" key="4">
    <source>
        <dbReference type="SAM" id="MobiDB-lite"/>
    </source>
</evidence>
<feature type="domain" description="4Fe-4S ferredoxin-type" evidence="6">
    <location>
        <begin position="201"/>
        <end position="229"/>
    </location>
</feature>
<dbReference type="InterPro" id="IPR017896">
    <property type="entry name" value="4Fe4S_Fe-S-bd"/>
</dbReference>
<evidence type="ECO:0000256" key="1">
    <source>
        <dbReference type="ARBA" id="ARBA00022723"/>
    </source>
</evidence>
<evidence type="ECO:0000259" key="6">
    <source>
        <dbReference type="PROSITE" id="PS51379"/>
    </source>
</evidence>
<accession>A0A1Y1IH46</accession>
<dbReference type="Gene3D" id="1.10.287.110">
    <property type="entry name" value="DnaJ domain"/>
    <property type="match status" value="1"/>
</dbReference>
<dbReference type="PROSITE" id="PS51379">
    <property type="entry name" value="4FE4S_FER_2"/>
    <property type="match status" value="1"/>
</dbReference>
<dbReference type="GO" id="GO:0009055">
    <property type="term" value="F:electron transfer activity"/>
    <property type="evidence" value="ECO:0007669"/>
    <property type="project" value="InterPro"/>
</dbReference>
<sequence>MASSASSLFVQPLVWGGFSTRKVGAPSRRMCPSFYACPSIAVAAAGRNQKKGGWVYDKRSFQHYAGAQAGRFPHGMKTRDNLNCRRHVRGRKGTTTAAFDGYDQGTEIDILGETIAEDFYSVLGLSPEASGSQIRKAYYGMMKECHPDLTGEHPDSTAFCKFINEVYEVLSDPDQRAIYDEINGFTLTSQNPFFNTTLERDQAFVDEFSCIGCKNCANCAPQTFDIEPEHGRARVMDQAGEAPELVQEAIDTCPVSCIHWVTLPQLTLLEDEMRRLERVNVGLMLAGQGHGGQDVFSQAAWRWDKRQARAVETARAKAYKEKQAPPGKKVTPFWAKAPWEMAEDLVGGTSYESDDEKEKREKTATGMSRAKAMAAAARRWRDASRAGRDRKPKFSLPAPKEEELVRR</sequence>
<organism evidence="7 8">
    <name type="scientific">Klebsormidium nitens</name>
    <name type="common">Green alga</name>
    <name type="synonym">Ulothrix nitens</name>
    <dbReference type="NCBI Taxonomy" id="105231"/>
    <lineage>
        <taxon>Eukaryota</taxon>
        <taxon>Viridiplantae</taxon>
        <taxon>Streptophyta</taxon>
        <taxon>Klebsormidiophyceae</taxon>
        <taxon>Klebsormidiales</taxon>
        <taxon>Klebsormidiaceae</taxon>
        <taxon>Klebsormidium</taxon>
    </lineage>
</organism>
<evidence type="ECO:0000313" key="8">
    <source>
        <dbReference type="Proteomes" id="UP000054558"/>
    </source>
</evidence>
<dbReference type="CDD" id="cd06257">
    <property type="entry name" value="DnaJ"/>
    <property type="match status" value="1"/>
</dbReference>
<dbReference type="InterPro" id="IPR036869">
    <property type="entry name" value="J_dom_sf"/>
</dbReference>
<feature type="domain" description="J" evidence="5">
    <location>
        <begin position="118"/>
        <end position="183"/>
    </location>
</feature>
<dbReference type="SUPFAM" id="SSF46565">
    <property type="entry name" value="Chaperone J-domain"/>
    <property type="match status" value="1"/>
</dbReference>
<dbReference type="InterPro" id="IPR001623">
    <property type="entry name" value="DnaJ_domain"/>
</dbReference>
<evidence type="ECO:0000256" key="2">
    <source>
        <dbReference type="ARBA" id="ARBA00023004"/>
    </source>
</evidence>
<dbReference type="OMA" id="CMFINDI"/>
<evidence type="ECO:0000259" key="5">
    <source>
        <dbReference type="PROSITE" id="PS50076"/>
    </source>
</evidence>
<feature type="region of interest" description="Disordered" evidence="4">
    <location>
        <begin position="346"/>
        <end position="407"/>
    </location>
</feature>
<keyword evidence="2" id="KW-0408">Iron</keyword>
<dbReference type="SMART" id="SM00271">
    <property type="entry name" value="DnaJ"/>
    <property type="match status" value="1"/>
</dbReference>
<protein>
    <submittedName>
        <fullName evidence="7">Molecular chaperone (DnaJ superfamily)</fullName>
    </submittedName>
</protein>
<dbReference type="OrthoDB" id="376357at2759"/>
<dbReference type="PANTHER" id="PTHR44579:SF2">
    <property type="entry name" value="OS01G0730500 PROTEIN"/>
    <property type="match status" value="1"/>
</dbReference>
<dbReference type="InterPro" id="IPR001080">
    <property type="entry name" value="3Fe4S_ferredoxin"/>
</dbReference>
<dbReference type="PANTHER" id="PTHR44579">
    <property type="entry name" value="OS01G0730500 PROTEIN"/>
    <property type="match status" value="1"/>
</dbReference>
<keyword evidence="8" id="KW-1185">Reference proteome</keyword>
<keyword evidence="1" id="KW-0479">Metal-binding</keyword>
<evidence type="ECO:0000256" key="3">
    <source>
        <dbReference type="ARBA" id="ARBA00023014"/>
    </source>
</evidence>
<dbReference type="Pfam" id="PF00226">
    <property type="entry name" value="DnaJ"/>
    <property type="match status" value="1"/>
</dbReference>
<dbReference type="PRINTS" id="PR00352">
    <property type="entry name" value="3FE4SFRDOXIN"/>
</dbReference>
<feature type="compositionally biased region" description="Basic and acidic residues" evidence="4">
    <location>
        <begin position="379"/>
        <end position="389"/>
    </location>
</feature>
<dbReference type="Gene3D" id="3.30.70.20">
    <property type="match status" value="1"/>
</dbReference>
<dbReference type="EMBL" id="DF237533">
    <property type="protein sequence ID" value="GAQ89973.1"/>
    <property type="molecule type" value="Genomic_DNA"/>
</dbReference>
<dbReference type="SUPFAM" id="SSF54862">
    <property type="entry name" value="4Fe-4S ferredoxins"/>
    <property type="match status" value="1"/>
</dbReference>
<gene>
    <name evidence="7" type="ORF">KFL_005840060</name>
</gene>
<proteinExistence type="predicted"/>
<evidence type="ECO:0000313" key="7">
    <source>
        <dbReference type="EMBL" id="GAQ89973.1"/>
    </source>
</evidence>